<keyword evidence="4 7" id="KW-1133">Transmembrane helix</keyword>
<evidence type="ECO:0000313" key="9">
    <source>
        <dbReference type="Proteomes" id="UP001497516"/>
    </source>
</evidence>
<dbReference type="InterPro" id="IPR007941">
    <property type="entry name" value="DUF726"/>
</dbReference>
<feature type="transmembrane region" description="Helical" evidence="7">
    <location>
        <begin position="483"/>
        <end position="504"/>
    </location>
</feature>
<name>A0AAV2F9A6_9ROSI</name>
<dbReference type="PANTHER" id="PTHR17920:SF3">
    <property type="entry name" value="TRANSMEMBRANE AND COILED-COIL DOMAIN-CONTAINING PROTEIN 4"/>
    <property type="match status" value="1"/>
</dbReference>
<feature type="compositionally biased region" description="Polar residues" evidence="6">
    <location>
        <begin position="184"/>
        <end position="194"/>
    </location>
</feature>
<dbReference type="GO" id="GO:0016020">
    <property type="term" value="C:membrane"/>
    <property type="evidence" value="ECO:0007669"/>
    <property type="project" value="UniProtKB-SubCell"/>
</dbReference>
<gene>
    <name evidence="8" type="ORF">LTRI10_LOCUS35078</name>
</gene>
<evidence type="ECO:0000256" key="5">
    <source>
        <dbReference type="ARBA" id="ARBA00023136"/>
    </source>
</evidence>
<comment type="subcellular location">
    <subcellularLocation>
        <location evidence="1">Membrane</location>
        <topology evidence="1">Multi-pass membrane protein</topology>
    </subcellularLocation>
</comment>
<feature type="compositionally biased region" description="Basic and acidic residues" evidence="6">
    <location>
        <begin position="198"/>
        <end position="207"/>
    </location>
</feature>
<feature type="transmembrane region" description="Helical" evidence="7">
    <location>
        <begin position="361"/>
        <end position="388"/>
    </location>
</feature>
<dbReference type="AlphaFoldDB" id="A0AAV2F9A6"/>
<sequence length="681" mass="73594">MDTSSPSILPPTQRYAAGALFALAVHQAQIHQTRPLGLFIGAEPADADRASSCSSSSDSVSEDPDLWVHEKSGLLRIVFRFLEIDTSAWSGLEETAGSAASRRHIGAFLRLLAEDGTAPSKDEDKEIALAKAVDSTEQTMETIHVSYISKKKKHREYENECREKLASDNGQPDSDAPNVPFLTPQESGSSSPNYDSPHGLDKDSGIKVDDKPIEEVTMISYHRKITVLYELLSACLADKHDDNKSSNRHRKGYDARHRVALRLLSTWLDISWIKMEAVETMVACSAMAILKQQEAKRETPSAEGRWAKIKRGSIIGAAAITGGALMAVTGGLAAPAIAAGFGALAPTLGTLIPVIGATGFAAAATAAGTVAGSVAVAASFGAAGAGLAGTKMARRTGSVEEFDFKAMGDSHNQGRLAVEIMISGFIFDEKDFFKPWEGQIDNLERYALQWESEHLIAVSTAIQDWLTSTIASQLMRQGAMMTVMATLMAALYLPTTLLSATSFIDSTWTMAIDRSDKAGKLLAEVLLNGLQGNRPVTLVGYSLGARVILKCLQALAETERNAEVVERVVLLGAPIAIKDENWEAARKMVAGRFVNAYSTNDWMLGIAFRASLLTQGLAGIQPIDVPGIENVDVTEYIEGHSSYLWITQDILERLEMDTYFPVFRNSPLSPSRRSRPSQGQV</sequence>
<reference evidence="8 9" key="1">
    <citation type="submission" date="2024-04" db="EMBL/GenBank/DDBJ databases">
        <authorList>
            <person name="Fracassetti M."/>
        </authorList>
    </citation>
    <scope>NUCLEOTIDE SEQUENCE [LARGE SCALE GENOMIC DNA]</scope>
</reference>
<accession>A0AAV2F9A6</accession>
<dbReference type="PANTHER" id="PTHR17920">
    <property type="entry name" value="TRANSMEMBRANE AND COILED-COIL DOMAIN-CONTAINING PROTEIN 4 TMCO4"/>
    <property type="match status" value="1"/>
</dbReference>
<dbReference type="SUPFAM" id="SSF53474">
    <property type="entry name" value="alpha/beta-Hydrolases"/>
    <property type="match status" value="1"/>
</dbReference>
<dbReference type="InterPro" id="IPR029058">
    <property type="entry name" value="AB_hydrolase_fold"/>
</dbReference>
<keyword evidence="3 7" id="KW-0812">Transmembrane</keyword>
<evidence type="ECO:0000313" key="8">
    <source>
        <dbReference type="EMBL" id="CAL1394584.1"/>
    </source>
</evidence>
<dbReference type="Gene3D" id="3.40.50.1820">
    <property type="entry name" value="alpha/beta hydrolase"/>
    <property type="match status" value="1"/>
</dbReference>
<feature type="region of interest" description="Disordered" evidence="6">
    <location>
        <begin position="159"/>
        <end position="207"/>
    </location>
</feature>
<dbReference type="Proteomes" id="UP001497516">
    <property type="component" value="Chromosome 6"/>
</dbReference>
<evidence type="ECO:0000256" key="3">
    <source>
        <dbReference type="ARBA" id="ARBA00022692"/>
    </source>
</evidence>
<evidence type="ECO:0000256" key="6">
    <source>
        <dbReference type="SAM" id="MobiDB-lite"/>
    </source>
</evidence>
<evidence type="ECO:0000256" key="1">
    <source>
        <dbReference type="ARBA" id="ARBA00004141"/>
    </source>
</evidence>
<evidence type="ECO:0000256" key="4">
    <source>
        <dbReference type="ARBA" id="ARBA00022989"/>
    </source>
</evidence>
<dbReference type="Pfam" id="PF05277">
    <property type="entry name" value="DUF726"/>
    <property type="match status" value="1"/>
</dbReference>
<evidence type="ECO:0008006" key="10">
    <source>
        <dbReference type="Google" id="ProtNLM"/>
    </source>
</evidence>
<keyword evidence="5 7" id="KW-0472">Membrane</keyword>
<proteinExistence type="inferred from homology"/>
<dbReference type="EMBL" id="OZ034819">
    <property type="protein sequence ID" value="CAL1394584.1"/>
    <property type="molecule type" value="Genomic_DNA"/>
</dbReference>
<comment type="similarity">
    <text evidence="2">Belongs to the TMCO4 family.</text>
</comment>
<organism evidence="8 9">
    <name type="scientific">Linum trigynum</name>
    <dbReference type="NCBI Taxonomy" id="586398"/>
    <lineage>
        <taxon>Eukaryota</taxon>
        <taxon>Viridiplantae</taxon>
        <taxon>Streptophyta</taxon>
        <taxon>Embryophyta</taxon>
        <taxon>Tracheophyta</taxon>
        <taxon>Spermatophyta</taxon>
        <taxon>Magnoliopsida</taxon>
        <taxon>eudicotyledons</taxon>
        <taxon>Gunneridae</taxon>
        <taxon>Pentapetalae</taxon>
        <taxon>rosids</taxon>
        <taxon>fabids</taxon>
        <taxon>Malpighiales</taxon>
        <taxon>Linaceae</taxon>
        <taxon>Linum</taxon>
    </lineage>
</organism>
<evidence type="ECO:0000256" key="2">
    <source>
        <dbReference type="ARBA" id="ARBA00009824"/>
    </source>
</evidence>
<evidence type="ECO:0000256" key="7">
    <source>
        <dbReference type="SAM" id="Phobius"/>
    </source>
</evidence>
<keyword evidence="9" id="KW-1185">Reference proteome</keyword>
<feature type="transmembrane region" description="Helical" evidence="7">
    <location>
        <begin position="314"/>
        <end position="341"/>
    </location>
</feature>
<protein>
    <recommendedName>
        <fullName evidence="10">Transmembrane and coiled-coil domain-containing protein 4</fullName>
    </recommendedName>
</protein>